<reference evidence="2 3" key="1">
    <citation type="submission" date="2023-02" db="EMBL/GenBank/DDBJ databases">
        <title>LHISI_Scaffold_Assembly.</title>
        <authorList>
            <person name="Stuart O.P."/>
            <person name="Cleave R."/>
            <person name="Magrath M.J.L."/>
            <person name="Mikheyev A.S."/>
        </authorList>
    </citation>
    <scope>NUCLEOTIDE SEQUENCE [LARGE SCALE GENOMIC DNA]</scope>
    <source>
        <strain evidence="2">Daus_M_001</strain>
        <tissue evidence="2">Leg muscle</tissue>
    </source>
</reference>
<name>A0ABQ9ICK4_9NEOP</name>
<feature type="compositionally biased region" description="Basic and acidic residues" evidence="1">
    <location>
        <begin position="309"/>
        <end position="320"/>
    </location>
</feature>
<evidence type="ECO:0000313" key="3">
    <source>
        <dbReference type="Proteomes" id="UP001159363"/>
    </source>
</evidence>
<evidence type="ECO:0000256" key="1">
    <source>
        <dbReference type="SAM" id="MobiDB-lite"/>
    </source>
</evidence>
<accession>A0ABQ9ICK4</accession>
<dbReference type="PANTHER" id="PTHR10773:SF19">
    <property type="match status" value="1"/>
</dbReference>
<sequence>MVPLLLTAGPCLNWSGRCDIALWHHTNRCFEEADVFCCRLDVMLISCARIACWPGAMLCALVNKLLGLTLPGNSLAAEDRATGVRYAIGSVGGWSVWLLRYTVSHRCTFLLERVGLWDRFFCISETTGTKRWRRACVCPLGGSCPMLATRVRVSSCRCVEGISICCTFSDSATPGIRHLEYTTHTRIREAKCRDCVLHVSNHMSVCRLSIDPNFSNRAENEFVYVDDSKDLILTTETVLSDVNELLSAIDGVQQTIFGIVEDRTRNGSYSTNVQKSVTTEMVGNDVTKCILKTLDIRQRMLHYTFDNKSELHTPKPDMRGRKSPPNKTPEERNEEYQLTVSSCGIQNISNVYRLYCEYAKENNFVPIKEQYAMYDLTFYENSTREGFCYLWGECDGKGGANKICSVVFDYCTVDARGHVKEVTLYCDSCPGQNKTRQMWLRCSKKIICAPSEWPTIVRNRIRPGPYNVIVLTHRTFRNLRELQETILPDSKSRNKEGNRIMIRAVGNNIVNVFTSFDEQAPGLPVHLKMYHKTTQKNNFPLPRTYYSAQLSISMAKYKDLNNLFSKGAIPINYHSEYKYLPKKNGIPDCLNEADGRVSIVLLSSRRPRPNLGELPLQLKSRRQQGDTCSWYGHVVETQYYQCRRDCLTSEFGGTGPFPLYPAKDRVILSLVR</sequence>
<feature type="region of interest" description="Disordered" evidence="1">
    <location>
        <begin position="309"/>
        <end position="334"/>
    </location>
</feature>
<proteinExistence type="predicted"/>
<protein>
    <submittedName>
        <fullName evidence="2">Uncharacterized protein</fullName>
    </submittedName>
</protein>
<dbReference type="EMBL" id="JARBHB010000002">
    <property type="protein sequence ID" value="KAJ8894405.1"/>
    <property type="molecule type" value="Genomic_DNA"/>
</dbReference>
<comment type="caution">
    <text evidence="2">The sequence shown here is derived from an EMBL/GenBank/DDBJ whole genome shotgun (WGS) entry which is preliminary data.</text>
</comment>
<evidence type="ECO:0000313" key="2">
    <source>
        <dbReference type="EMBL" id="KAJ8894405.1"/>
    </source>
</evidence>
<keyword evidence="3" id="KW-1185">Reference proteome</keyword>
<gene>
    <name evidence="2" type="ORF">PR048_007056</name>
</gene>
<dbReference type="Proteomes" id="UP001159363">
    <property type="component" value="Chromosome 2"/>
</dbReference>
<dbReference type="PANTHER" id="PTHR10773">
    <property type="entry name" value="DNA-DIRECTED RNA POLYMERASES I, II, AND III SUBUNIT RPABC2"/>
    <property type="match status" value="1"/>
</dbReference>
<organism evidence="2 3">
    <name type="scientific">Dryococelus australis</name>
    <dbReference type="NCBI Taxonomy" id="614101"/>
    <lineage>
        <taxon>Eukaryota</taxon>
        <taxon>Metazoa</taxon>
        <taxon>Ecdysozoa</taxon>
        <taxon>Arthropoda</taxon>
        <taxon>Hexapoda</taxon>
        <taxon>Insecta</taxon>
        <taxon>Pterygota</taxon>
        <taxon>Neoptera</taxon>
        <taxon>Polyneoptera</taxon>
        <taxon>Phasmatodea</taxon>
        <taxon>Verophasmatodea</taxon>
        <taxon>Anareolatae</taxon>
        <taxon>Phasmatidae</taxon>
        <taxon>Eurycanthinae</taxon>
        <taxon>Dryococelus</taxon>
    </lineage>
</organism>